<protein>
    <submittedName>
        <fullName evidence="2">Uncharacterized protein</fullName>
    </submittedName>
</protein>
<keyword evidence="1" id="KW-1133">Transmembrane helix</keyword>
<organism evidence="2 3">
    <name type="scientific">Rhodovulum sulfidophilum</name>
    <name type="common">Rhodobacter sulfidophilus</name>
    <dbReference type="NCBI Taxonomy" id="35806"/>
    <lineage>
        <taxon>Bacteria</taxon>
        <taxon>Pseudomonadati</taxon>
        <taxon>Pseudomonadota</taxon>
        <taxon>Alphaproteobacteria</taxon>
        <taxon>Rhodobacterales</taxon>
        <taxon>Paracoccaceae</taxon>
        <taxon>Rhodovulum</taxon>
    </lineage>
</organism>
<gene>
    <name evidence="2" type="ORF">DI556_17905</name>
</gene>
<reference evidence="2 3" key="1">
    <citation type="submission" date="2017-08" db="EMBL/GenBank/DDBJ databases">
        <title>Infants hospitalized years apart are colonized by the same room-sourced microbial strains.</title>
        <authorList>
            <person name="Brooks B."/>
            <person name="Olm M.R."/>
            <person name="Firek B.A."/>
            <person name="Baker R."/>
            <person name="Thomas B.C."/>
            <person name="Morowitz M.J."/>
            <person name="Banfield J.F."/>
        </authorList>
    </citation>
    <scope>NUCLEOTIDE SEQUENCE [LARGE SCALE GENOMIC DNA]</scope>
    <source>
        <strain evidence="2">S2_005_002_R2_34</strain>
    </source>
</reference>
<feature type="transmembrane region" description="Helical" evidence="1">
    <location>
        <begin position="13"/>
        <end position="36"/>
    </location>
</feature>
<dbReference type="AlphaFoldDB" id="A0A2W5N1F1"/>
<accession>A0A2W5N1F1</accession>
<evidence type="ECO:0000313" key="3">
    <source>
        <dbReference type="Proteomes" id="UP000249185"/>
    </source>
</evidence>
<dbReference type="EMBL" id="QFPW01000017">
    <property type="protein sequence ID" value="PZQ47341.1"/>
    <property type="molecule type" value="Genomic_DNA"/>
</dbReference>
<evidence type="ECO:0000256" key="1">
    <source>
        <dbReference type="SAM" id="Phobius"/>
    </source>
</evidence>
<proteinExistence type="predicted"/>
<keyword evidence="1" id="KW-0812">Transmembrane</keyword>
<sequence length="152" mass="17661">MKGFREYLALSDLVQIAILVVLTVTAIFIYSQAAILRRNYGFEIIRDLRDDTSAMHRELFAPNSLYERLRDGPCDTEGPDPVEIRFLTRSIFDHYRLYQTAARQSMITETEWHEACRVGRALIRENCALERFWASDMAPADDPEFTEEFNAC</sequence>
<keyword evidence="1" id="KW-0472">Membrane</keyword>
<comment type="caution">
    <text evidence="2">The sequence shown here is derived from an EMBL/GenBank/DDBJ whole genome shotgun (WGS) entry which is preliminary data.</text>
</comment>
<name>A0A2W5N1F1_RHOSU</name>
<evidence type="ECO:0000313" key="2">
    <source>
        <dbReference type="EMBL" id="PZQ47341.1"/>
    </source>
</evidence>
<dbReference type="Proteomes" id="UP000249185">
    <property type="component" value="Unassembled WGS sequence"/>
</dbReference>